<evidence type="ECO:0000256" key="1">
    <source>
        <dbReference type="ARBA" id="ARBA00022448"/>
    </source>
</evidence>
<dbReference type="InterPro" id="IPR003439">
    <property type="entry name" value="ABC_transporter-like_ATP-bd"/>
</dbReference>
<dbReference type="Pfam" id="PF00005">
    <property type="entry name" value="ABC_tran"/>
    <property type="match status" value="1"/>
</dbReference>
<dbReference type="GO" id="GO:0043190">
    <property type="term" value="C:ATP-binding cassette (ABC) transporter complex"/>
    <property type="evidence" value="ECO:0007669"/>
    <property type="project" value="InterPro"/>
</dbReference>
<dbReference type="InterPro" id="IPR027417">
    <property type="entry name" value="P-loop_NTPase"/>
</dbReference>
<evidence type="ECO:0000259" key="7">
    <source>
        <dbReference type="PROSITE" id="PS50893"/>
    </source>
</evidence>
<dbReference type="EMBL" id="DVNF01000181">
    <property type="protein sequence ID" value="HIU60966.1"/>
    <property type="molecule type" value="Genomic_DNA"/>
</dbReference>
<comment type="caution">
    <text evidence="8">The sequence shown here is derived from an EMBL/GenBank/DDBJ whole genome shotgun (WGS) entry which is preliminary data.</text>
</comment>
<dbReference type="CDD" id="cd03300">
    <property type="entry name" value="ABC_PotA_N"/>
    <property type="match status" value="1"/>
</dbReference>
<dbReference type="InterPro" id="IPR050093">
    <property type="entry name" value="ABC_SmlMolc_Importer"/>
</dbReference>
<evidence type="ECO:0000256" key="4">
    <source>
        <dbReference type="ARBA" id="ARBA00022840"/>
    </source>
</evidence>
<dbReference type="Gene3D" id="2.40.50.100">
    <property type="match status" value="1"/>
</dbReference>
<reference evidence="8" key="2">
    <citation type="journal article" date="2021" name="PeerJ">
        <title>Extensive microbial diversity within the chicken gut microbiome revealed by metagenomics and culture.</title>
        <authorList>
            <person name="Gilroy R."/>
            <person name="Ravi A."/>
            <person name="Getino M."/>
            <person name="Pursley I."/>
            <person name="Horton D.L."/>
            <person name="Alikhan N.F."/>
            <person name="Baker D."/>
            <person name="Gharbi K."/>
            <person name="Hall N."/>
            <person name="Watson M."/>
            <person name="Adriaenssens E.M."/>
            <person name="Foster-Nyarko E."/>
            <person name="Jarju S."/>
            <person name="Secka A."/>
            <person name="Antonio M."/>
            <person name="Oren A."/>
            <person name="Chaudhuri R.R."/>
            <person name="La Ragione R."/>
            <person name="Hildebrand F."/>
            <person name="Pallen M.J."/>
        </authorList>
    </citation>
    <scope>NUCLEOTIDE SEQUENCE</scope>
    <source>
        <strain evidence="8">18911</strain>
    </source>
</reference>
<keyword evidence="4 8" id="KW-0067">ATP-binding</keyword>
<dbReference type="AlphaFoldDB" id="A0A9D1SI22"/>
<gene>
    <name evidence="8" type="ORF">IAB05_06205</name>
</gene>
<feature type="domain" description="ABC transporter" evidence="7">
    <location>
        <begin position="12"/>
        <end position="262"/>
    </location>
</feature>
<dbReference type="FunFam" id="3.40.50.300:FF:000042">
    <property type="entry name" value="Maltose/maltodextrin ABC transporter, ATP-binding protein"/>
    <property type="match status" value="1"/>
</dbReference>
<dbReference type="PANTHER" id="PTHR42781">
    <property type="entry name" value="SPERMIDINE/PUTRESCINE IMPORT ATP-BINDING PROTEIN POTA"/>
    <property type="match status" value="1"/>
</dbReference>
<keyword evidence="1" id="KW-0813">Transport</keyword>
<dbReference type="SUPFAM" id="SSF52540">
    <property type="entry name" value="P-loop containing nucleoside triphosphate hydrolases"/>
    <property type="match status" value="1"/>
</dbReference>
<dbReference type="SMART" id="SM00382">
    <property type="entry name" value="AAA"/>
    <property type="match status" value="1"/>
</dbReference>
<keyword evidence="6" id="KW-0472">Membrane</keyword>
<evidence type="ECO:0000313" key="9">
    <source>
        <dbReference type="Proteomes" id="UP000824094"/>
    </source>
</evidence>
<reference evidence="8" key="1">
    <citation type="submission" date="2020-10" db="EMBL/GenBank/DDBJ databases">
        <authorList>
            <person name="Gilroy R."/>
        </authorList>
    </citation>
    <scope>NUCLEOTIDE SEQUENCE</scope>
    <source>
        <strain evidence="8">18911</strain>
    </source>
</reference>
<dbReference type="GO" id="GO:0016887">
    <property type="term" value="F:ATP hydrolysis activity"/>
    <property type="evidence" value="ECO:0007669"/>
    <property type="project" value="InterPro"/>
</dbReference>
<keyword evidence="5" id="KW-1278">Translocase</keyword>
<dbReference type="InterPro" id="IPR017879">
    <property type="entry name" value="PotA_ATP-bd"/>
</dbReference>
<dbReference type="Pfam" id="PF08402">
    <property type="entry name" value="TOBE_2"/>
    <property type="match status" value="1"/>
</dbReference>
<sequence>MAKKKSGKNIIINLKNVSKIYDDKYAVNNVSLSIKRGEFVTFLGPSGCGKTTTLRMIAGFEKPTSGRIFFNGQDITDTPPHLRPVNTVFQKYALFPHLNVYNNVAFGLKIKKIPSGEQYTDKNGNTYEKLRKLTKQEIREKVDAALKMVDLEDYGHRDVQSLSGGQQQRVAIARALVNEPEVLLLDEPLGALDLKMRKDMQIELMNMHKKIGITFIYVTHDQEEALTMSDTIVVMRNGVIQQIASPEKIYDEPANAFVADFIGESNIYSGVMKEDFKVEFFDRILECVDSGFKRDEPIDVIIRPEDIYILPKDNPAALMTARVTDCVFKGDHYQILALVDGENELMIHDTSAVKPGEEIGIFIKPFDLHIMHKARIINELTTEMWDKGVVEICGGRFPCNSELEGGTPVTVKIDFDDVIVHDDEDDGVIGGTVVSSIYKGSYYQCVIRADNHFDFFVDTEDDWLKGDRVGISVAPEKLIIEEIKKAEAE</sequence>
<dbReference type="SUPFAM" id="SSF50331">
    <property type="entry name" value="MOP-like"/>
    <property type="match status" value="2"/>
</dbReference>
<accession>A0A9D1SI22</accession>
<dbReference type="Proteomes" id="UP000824094">
    <property type="component" value="Unassembled WGS sequence"/>
</dbReference>
<dbReference type="PANTHER" id="PTHR42781:SF4">
    <property type="entry name" value="SPERMIDINE_PUTRESCINE IMPORT ATP-BINDING PROTEIN POTA"/>
    <property type="match status" value="1"/>
</dbReference>
<dbReference type="InterPro" id="IPR013611">
    <property type="entry name" value="Transp-assoc_OB_typ2"/>
</dbReference>
<dbReference type="PROSITE" id="PS50893">
    <property type="entry name" value="ABC_TRANSPORTER_2"/>
    <property type="match status" value="1"/>
</dbReference>
<dbReference type="GO" id="GO:0015594">
    <property type="term" value="F:ABC-type putrescine transporter activity"/>
    <property type="evidence" value="ECO:0007669"/>
    <property type="project" value="InterPro"/>
</dbReference>
<dbReference type="InterPro" id="IPR017871">
    <property type="entry name" value="ABC_transporter-like_CS"/>
</dbReference>
<dbReference type="PROSITE" id="PS00211">
    <property type="entry name" value="ABC_TRANSPORTER_1"/>
    <property type="match status" value="1"/>
</dbReference>
<name>A0A9D1SI22_9FIRM</name>
<keyword evidence="3" id="KW-0547">Nucleotide-binding</keyword>
<keyword evidence="2" id="KW-1003">Cell membrane</keyword>
<dbReference type="Gene3D" id="3.40.50.300">
    <property type="entry name" value="P-loop containing nucleotide triphosphate hydrolases"/>
    <property type="match status" value="1"/>
</dbReference>
<evidence type="ECO:0000313" key="8">
    <source>
        <dbReference type="EMBL" id="HIU60966.1"/>
    </source>
</evidence>
<evidence type="ECO:0000256" key="5">
    <source>
        <dbReference type="ARBA" id="ARBA00022967"/>
    </source>
</evidence>
<dbReference type="InterPro" id="IPR003593">
    <property type="entry name" value="AAA+_ATPase"/>
</dbReference>
<proteinExistence type="predicted"/>
<organism evidence="8 9">
    <name type="scientific">Candidatus Stercoripulliclostridium merdigallinarum</name>
    <dbReference type="NCBI Taxonomy" id="2840951"/>
    <lineage>
        <taxon>Bacteria</taxon>
        <taxon>Bacillati</taxon>
        <taxon>Bacillota</taxon>
        <taxon>Clostridia</taxon>
        <taxon>Eubacteriales</taxon>
        <taxon>Candidatus Stercoripulliclostridium</taxon>
    </lineage>
</organism>
<protein>
    <submittedName>
        <fullName evidence="8">ABC transporter ATP-binding protein</fullName>
    </submittedName>
</protein>
<dbReference type="InterPro" id="IPR008995">
    <property type="entry name" value="Mo/tungstate-bd_C_term_dom"/>
</dbReference>
<evidence type="ECO:0000256" key="2">
    <source>
        <dbReference type="ARBA" id="ARBA00022475"/>
    </source>
</evidence>
<evidence type="ECO:0000256" key="6">
    <source>
        <dbReference type="ARBA" id="ARBA00023136"/>
    </source>
</evidence>
<dbReference type="GO" id="GO:0005524">
    <property type="term" value="F:ATP binding"/>
    <property type="evidence" value="ECO:0007669"/>
    <property type="project" value="UniProtKB-KW"/>
</dbReference>
<evidence type="ECO:0000256" key="3">
    <source>
        <dbReference type="ARBA" id="ARBA00022741"/>
    </source>
</evidence>